<proteinExistence type="predicted"/>
<evidence type="ECO:0000313" key="5">
    <source>
        <dbReference type="EMBL" id="KAH6889490.1"/>
    </source>
</evidence>
<keyword evidence="2 3" id="KW-0040">ANK repeat</keyword>
<feature type="repeat" description="ANK" evidence="3">
    <location>
        <begin position="664"/>
        <end position="696"/>
    </location>
</feature>
<sequence length="1079" mass="119458">MLGKLSNSLRRSSKSKRLNTSSRASRKNTSSATTSPTKPRPFSSHGDGNSLLYPPPTNSRRRARSHEAQRRRPPSQEDDDYYYYSYPPRRTDTRRRSPSPPPHRRQPTLRDARRLRRRSTRDGSISADEDSRNHSPAYSPRYPADRTTPRRARDRERDGAVYPEGHSTRLNSVKHYPPDSYPHRPVNDRRRMSYDASYAMRPHPAHATHKTSSPPSPAGQRPPNLAQPDFPRSSPRSRSRDDTARRRQQPQHPADAGHSPPAKPAPATPPERPRQSGAERPARRSKPKPKPTPKPPTESSSDTKVSTEGDFWDQLPRALATFTGLKILTDHVDTAKEWADWLNDLQGAPEEIQALSAKATTTKDTITQIQRSLEARPDLVEGESGHLLKQQIEAAIKSTDASLEEMTKLLEEVGNDGTEGDGAVWKGLTDFYGSVRYKNTWEGKIKEAEATLQNELGTLSTLMVNIYSRALMKPAPSGATAGIPSLKPFTVNLNEASPLAGKQDKSSGEGTTGVKDIPIIHTSPPSPEHETAKEPSPSDKNETPQESAPAQKKPAGPPSPSEVAKEEAKIGTQDIPMPPPTSTPDEKEKPDQSKPTMEANASPNTQPQRPSSEQKDSPPAPPDSSPDGTHDNHQVALLDAAWTGDLAAASRELGHVSPMTRDLQGLTPLHLAVERDHLAIAMLLRDRHVDCNARDDNGRTPLHLAARFASAATVEFLLEKCRADPNTRNVDGRAPLHYAATVAVDGDEERRDVLRLLRDWGADPLVVDHKGRTPRDLAQLRDCWDAAATLRRAENAWEKRRSRGGSGGGSWMQRHGFKRHLQLLHIHSCAKHERFVHVFIIASIVKMASQVTEFAYFAVKPGNDVFDESTDEGKVFVEVIDTVLSQPGAQRVYYGLEVENPAHLWLFLDWDSLEDHMNYRNTPRHGTIASSQENILDFSDGFIKHITRSPFPAAQVLDNTHSPITEVLCAFFPADVDASSKATAVSRLDEFTEKALKTSPDFKGISYGWSVEDDVPVRGDEGKTGVMLAAFIGWPSLEAHMKFRDTQEFKDTIGLLRTLPGLVKLGAFHVSCISKTSET</sequence>
<dbReference type="OrthoDB" id="194358at2759"/>
<dbReference type="Gene3D" id="1.25.40.20">
    <property type="entry name" value="Ankyrin repeat-containing domain"/>
    <property type="match status" value="1"/>
</dbReference>
<feature type="compositionally biased region" description="Basic residues" evidence="4">
    <location>
        <begin position="96"/>
        <end position="119"/>
    </location>
</feature>
<comment type="caution">
    <text evidence="5">The sequence shown here is derived from an EMBL/GenBank/DDBJ whole genome shotgun (WGS) entry which is preliminary data.</text>
</comment>
<feature type="region of interest" description="Disordered" evidence="4">
    <location>
        <begin position="1"/>
        <end position="308"/>
    </location>
</feature>
<dbReference type="Pfam" id="PF12796">
    <property type="entry name" value="Ank_2"/>
    <property type="match status" value="1"/>
</dbReference>
<reference evidence="5 6" key="1">
    <citation type="journal article" date="2021" name="Nat. Commun.">
        <title>Genetic determinants of endophytism in the Arabidopsis root mycobiome.</title>
        <authorList>
            <person name="Mesny F."/>
            <person name="Miyauchi S."/>
            <person name="Thiergart T."/>
            <person name="Pickel B."/>
            <person name="Atanasova L."/>
            <person name="Karlsson M."/>
            <person name="Huettel B."/>
            <person name="Barry K.W."/>
            <person name="Haridas S."/>
            <person name="Chen C."/>
            <person name="Bauer D."/>
            <person name="Andreopoulos W."/>
            <person name="Pangilinan J."/>
            <person name="LaButti K."/>
            <person name="Riley R."/>
            <person name="Lipzen A."/>
            <person name="Clum A."/>
            <person name="Drula E."/>
            <person name="Henrissat B."/>
            <person name="Kohler A."/>
            <person name="Grigoriev I.V."/>
            <person name="Martin F.M."/>
            <person name="Hacquard S."/>
        </authorList>
    </citation>
    <scope>NUCLEOTIDE SEQUENCE [LARGE SCALE GENOMIC DNA]</scope>
    <source>
        <strain evidence="5 6">MPI-CAGE-CH-0241</strain>
    </source>
</reference>
<feature type="region of interest" description="Disordered" evidence="4">
    <location>
        <begin position="498"/>
        <end position="632"/>
    </location>
</feature>
<dbReference type="Proteomes" id="UP000777438">
    <property type="component" value="Unassembled WGS sequence"/>
</dbReference>
<feature type="compositionally biased region" description="Basic and acidic residues" evidence="4">
    <location>
        <begin position="143"/>
        <end position="159"/>
    </location>
</feature>
<dbReference type="SUPFAM" id="SSF48403">
    <property type="entry name" value="Ankyrin repeat"/>
    <property type="match status" value="1"/>
</dbReference>
<dbReference type="InterPro" id="IPR050776">
    <property type="entry name" value="Ank_Repeat/CDKN_Inhibitor"/>
</dbReference>
<feature type="repeat" description="ANK" evidence="3">
    <location>
        <begin position="731"/>
        <end position="769"/>
    </location>
</feature>
<dbReference type="EMBL" id="JAGPYM010000011">
    <property type="protein sequence ID" value="KAH6889490.1"/>
    <property type="molecule type" value="Genomic_DNA"/>
</dbReference>
<feature type="compositionally biased region" description="Low complexity" evidence="4">
    <location>
        <begin position="1"/>
        <end position="10"/>
    </location>
</feature>
<dbReference type="AlphaFoldDB" id="A0A9P8W7K5"/>
<dbReference type="SUPFAM" id="SSF54909">
    <property type="entry name" value="Dimeric alpha+beta barrel"/>
    <property type="match status" value="1"/>
</dbReference>
<dbReference type="InterPro" id="IPR011008">
    <property type="entry name" value="Dimeric_a/b-barrel"/>
</dbReference>
<dbReference type="PROSITE" id="PS50297">
    <property type="entry name" value="ANK_REP_REGION"/>
    <property type="match status" value="2"/>
</dbReference>
<feature type="compositionally biased region" description="Pro residues" evidence="4">
    <location>
        <begin position="261"/>
        <end position="270"/>
    </location>
</feature>
<evidence type="ECO:0008006" key="7">
    <source>
        <dbReference type="Google" id="ProtNLM"/>
    </source>
</evidence>
<evidence type="ECO:0000256" key="3">
    <source>
        <dbReference type="PROSITE-ProRule" id="PRU00023"/>
    </source>
</evidence>
<feature type="compositionally biased region" description="Polar residues" evidence="4">
    <location>
        <begin position="27"/>
        <end position="37"/>
    </location>
</feature>
<evidence type="ECO:0000256" key="4">
    <source>
        <dbReference type="SAM" id="MobiDB-lite"/>
    </source>
</evidence>
<evidence type="ECO:0000256" key="1">
    <source>
        <dbReference type="ARBA" id="ARBA00022737"/>
    </source>
</evidence>
<name>A0A9P8W7K5_9HYPO</name>
<dbReference type="InterPro" id="IPR002110">
    <property type="entry name" value="Ankyrin_rpt"/>
</dbReference>
<dbReference type="InterPro" id="IPR036770">
    <property type="entry name" value="Ankyrin_rpt-contain_sf"/>
</dbReference>
<organism evidence="5 6">
    <name type="scientific">Thelonectria olida</name>
    <dbReference type="NCBI Taxonomy" id="1576542"/>
    <lineage>
        <taxon>Eukaryota</taxon>
        <taxon>Fungi</taxon>
        <taxon>Dikarya</taxon>
        <taxon>Ascomycota</taxon>
        <taxon>Pezizomycotina</taxon>
        <taxon>Sordariomycetes</taxon>
        <taxon>Hypocreomycetidae</taxon>
        <taxon>Hypocreales</taxon>
        <taxon>Nectriaceae</taxon>
        <taxon>Thelonectria</taxon>
    </lineage>
</organism>
<dbReference type="PROSITE" id="PS50088">
    <property type="entry name" value="ANK_REPEAT"/>
    <property type="match status" value="3"/>
</dbReference>
<dbReference type="PANTHER" id="PTHR24201">
    <property type="entry name" value="ANK_REP_REGION DOMAIN-CONTAINING PROTEIN"/>
    <property type="match status" value="1"/>
</dbReference>
<gene>
    <name evidence="5" type="ORF">B0T10DRAFT_460155</name>
</gene>
<accession>A0A9P8W7K5</accession>
<dbReference type="Gene3D" id="3.30.70.100">
    <property type="match status" value="2"/>
</dbReference>
<dbReference type="SMART" id="SM00248">
    <property type="entry name" value="ANK"/>
    <property type="match status" value="3"/>
</dbReference>
<protein>
    <recommendedName>
        <fullName evidence="7">ABM domain-containing protein</fullName>
    </recommendedName>
</protein>
<feature type="compositionally biased region" description="Basic and acidic residues" evidence="4">
    <location>
        <begin position="181"/>
        <end position="193"/>
    </location>
</feature>
<keyword evidence="6" id="KW-1185">Reference proteome</keyword>
<feature type="compositionally biased region" description="Polar residues" evidence="4">
    <location>
        <begin position="593"/>
        <end position="611"/>
    </location>
</feature>
<feature type="repeat" description="ANK" evidence="3">
    <location>
        <begin position="697"/>
        <end position="720"/>
    </location>
</feature>
<keyword evidence="1" id="KW-0677">Repeat</keyword>
<feature type="compositionally biased region" description="Basic and acidic residues" evidence="4">
    <location>
        <begin position="527"/>
        <end position="543"/>
    </location>
</feature>
<evidence type="ECO:0000256" key="2">
    <source>
        <dbReference type="ARBA" id="ARBA00023043"/>
    </source>
</evidence>
<evidence type="ECO:0000313" key="6">
    <source>
        <dbReference type="Proteomes" id="UP000777438"/>
    </source>
</evidence>
<feature type="compositionally biased region" description="Low complexity" evidence="4">
    <location>
        <begin position="227"/>
        <end position="236"/>
    </location>
</feature>